<feature type="compositionally biased region" description="Polar residues" evidence="1">
    <location>
        <begin position="1"/>
        <end position="17"/>
    </location>
</feature>
<keyword evidence="3" id="KW-1185">Reference proteome</keyword>
<protein>
    <submittedName>
        <fullName evidence="2">Uncharacterized protein</fullName>
    </submittedName>
</protein>
<reference evidence="2" key="1">
    <citation type="submission" date="2020-02" db="EMBL/GenBank/DDBJ databases">
        <authorList>
            <person name="Palmer J.M."/>
        </authorList>
    </citation>
    <scope>NUCLEOTIDE SEQUENCE</scope>
    <source>
        <strain evidence="2">EPUS1.4</strain>
        <tissue evidence="2">Thallus</tissue>
    </source>
</reference>
<evidence type="ECO:0000256" key="1">
    <source>
        <dbReference type="SAM" id="MobiDB-lite"/>
    </source>
</evidence>
<accession>A0A8H7A614</accession>
<gene>
    <name evidence="2" type="ORF">GJ744_011539</name>
</gene>
<proteinExistence type="predicted"/>
<dbReference type="AlphaFoldDB" id="A0A8H7A614"/>
<name>A0A8H7A614_9EURO</name>
<evidence type="ECO:0000313" key="3">
    <source>
        <dbReference type="Proteomes" id="UP000606974"/>
    </source>
</evidence>
<feature type="compositionally biased region" description="Basic and acidic residues" evidence="1">
    <location>
        <begin position="35"/>
        <end position="54"/>
    </location>
</feature>
<feature type="compositionally biased region" description="Basic residues" evidence="1">
    <location>
        <begin position="55"/>
        <end position="64"/>
    </location>
</feature>
<comment type="caution">
    <text evidence="2">The sequence shown here is derived from an EMBL/GenBank/DDBJ whole genome shotgun (WGS) entry which is preliminary data.</text>
</comment>
<sequence>MRNETVDVNEQNGTKTSRSNDEIREKAADSTGARTETRIKRPNDDERLSSDRNGNKRTLRRQTIKNKLENERL</sequence>
<organism evidence="2 3">
    <name type="scientific">Endocarpon pusillum</name>
    <dbReference type="NCBI Taxonomy" id="364733"/>
    <lineage>
        <taxon>Eukaryota</taxon>
        <taxon>Fungi</taxon>
        <taxon>Dikarya</taxon>
        <taxon>Ascomycota</taxon>
        <taxon>Pezizomycotina</taxon>
        <taxon>Eurotiomycetes</taxon>
        <taxon>Chaetothyriomycetidae</taxon>
        <taxon>Verrucariales</taxon>
        <taxon>Verrucariaceae</taxon>
        <taxon>Endocarpon</taxon>
    </lineage>
</organism>
<feature type="compositionally biased region" description="Basic and acidic residues" evidence="1">
    <location>
        <begin position="18"/>
        <end position="28"/>
    </location>
</feature>
<evidence type="ECO:0000313" key="2">
    <source>
        <dbReference type="EMBL" id="KAF7502004.1"/>
    </source>
</evidence>
<dbReference type="EMBL" id="JAACFV010000824">
    <property type="protein sequence ID" value="KAF7502004.1"/>
    <property type="molecule type" value="Genomic_DNA"/>
</dbReference>
<dbReference type="Proteomes" id="UP000606974">
    <property type="component" value="Unassembled WGS sequence"/>
</dbReference>
<feature type="region of interest" description="Disordered" evidence="1">
    <location>
        <begin position="1"/>
        <end position="73"/>
    </location>
</feature>